<sequence length="186" mass="20890">MDCGNSSELYLFQCNIVCRDRFLYKALVAPVGSQGEGGMCRISDIEDAKAVLSLLPIWISCLVYVIIFTQPSTFFTEQGITMDRTIWRGFDIPPALLQLFACFPLICLIPIYDRFFIPFARAVTRKPSGITVLQRIGIGMFVSIICMIAAAIVEMKRLKIVVESGLVDSQRQPFRRAFGGWFLSIS</sequence>
<organism evidence="1 2">
    <name type="scientific">Vaccinium darrowii</name>
    <dbReference type="NCBI Taxonomy" id="229202"/>
    <lineage>
        <taxon>Eukaryota</taxon>
        <taxon>Viridiplantae</taxon>
        <taxon>Streptophyta</taxon>
        <taxon>Embryophyta</taxon>
        <taxon>Tracheophyta</taxon>
        <taxon>Spermatophyta</taxon>
        <taxon>Magnoliopsida</taxon>
        <taxon>eudicotyledons</taxon>
        <taxon>Gunneridae</taxon>
        <taxon>Pentapetalae</taxon>
        <taxon>asterids</taxon>
        <taxon>Ericales</taxon>
        <taxon>Ericaceae</taxon>
        <taxon>Vaccinioideae</taxon>
        <taxon>Vaccinieae</taxon>
        <taxon>Vaccinium</taxon>
    </lineage>
</organism>
<accession>A0ACB7WZ99</accession>
<name>A0ACB7WZ99_9ERIC</name>
<evidence type="ECO:0000313" key="1">
    <source>
        <dbReference type="EMBL" id="KAH7833741.1"/>
    </source>
</evidence>
<proteinExistence type="predicted"/>
<protein>
    <submittedName>
        <fullName evidence="1">Uncharacterized protein</fullName>
    </submittedName>
</protein>
<keyword evidence="2" id="KW-1185">Reference proteome</keyword>
<comment type="caution">
    <text evidence="1">The sequence shown here is derived from an EMBL/GenBank/DDBJ whole genome shotgun (WGS) entry which is preliminary data.</text>
</comment>
<evidence type="ECO:0000313" key="2">
    <source>
        <dbReference type="Proteomes" id="UP000828048"/>
    </source>
</evidence>
<dbReference type="EMBL" id="CM037152">
    <property type="protein sequence ID" value="KAH7833741.1"/>
    <property type="molecule type" value="Genomic_DNA"/>
</dbReference>
<gene>
    <name evidence="1" type="ORF">Vadar_009283</name>
</gene>
<reference evidence="1 2" key="1">
    <citation type="journal article" date="2021" name="Hortic Res">
        <title>High-quality reference genome and annotation aids understanding of berry development for evergreen blueberry (Vaccinium darrowii).</title>
        <authorList>
            <person name="Yu J."/>
            <person name="Hulse-Kemp A.M."/>
            <person name="Babiker E."/>
            <person name="Staton M."/>
        </authorList>
    </citation>
    <scope>NUCLEOTIDE SEQUENCE [LARGE SCALE GENOMIC DNA]</scope>
    <source>
        <strain evidence="2">cv. NJ 8807/NJ 8810</strain>
        <tissue evidence="1">Young leaf</tissue>
    </source>
</reference>
<dbReference type="Proteomes" id="UP000828048">
    <property type="component" value="Chromosome 2"/>
</dbReference>